<feature type="domain" description="STAS" evidence="1">
    <location>
        <begin position="22"/>
        <end position="98"/>
    </location>
</feature>
<organism evidence="2 3">
    <name type="scientific">Mycolicibacterium murale</name>
    <dbReference type="NCBI Taxonomy" id="182220"/>
    <lineage>
        <taxon>Bacteria</taxon>
        <taxon>Bacillati</taxon>
        <taxon>Actinomycetota</taxon>
        <taxon>Actinomycetes</taxon>
        <taxon>Mycobacteriales</taxon>
        <taxon>Mycobacteriaceae</taxon>
        <taxon>Mycolicibacterium</taxon>
    </lineage>
</organism>
<accession>A0A7I9WUG4</accession>
<protein>
    <recommendedName>
        <fullName evidence="1">STAS domain-containing protein</fullName>
    </recommendedName>
</protein>
<sequence length="113" mass="12018">MSTKPISTTFGCAVVAWHDDHVTITLAGDLDAANAEEFGRFVTAHLRPGRALHVDLSTLQFFGTAGFSALHMVNVGCAAAGIRWTVSASEPVARVLRICDPDRTLPVVTTHSS</sequence>
<name>A0A7I9WUG4_9MYCO</name>
<dbReference type="Proteomes" id="UP000465241">
    <property type="component" value="Unassembled WGS sequence"/>
</dbReference>
<evidence type="ECO:0000313" key="3">
    <source>
        <dbReference type="Proteomes" id="UP000465241"/>
    </source>
</evidence>
<dbReference type="Pfam" id="PF13466">
    <property type="entry name" value="STAS_2"/>
    <property type="match status" value="1"/>
</dbReference>
<reference evidence="2 3" key="1">
    <citation type="journal article" date="2019" name="Emerg. Microbes Infect.">
        <title>Comprehensive subspecies identification of 175 nontuberculous mycobacteria species based on 7547 genomic profiles.</title>
        <authorList>
            <person name="Matsumoto Y."/>
            <person name="Kinjo T."/>
            <person name="Motooka D."/>
            <person name="Nabeya D."/>
            <person name="Jung N."/>
            <person name="Uechi K."/>
            <person name="Horii T."/>
            <person name="Iida T."/>
            <person name="Fujita J."/>
            <person name="Nakamura S."/>
        </authorList>
    </citation>
    <scope>NUCLEOTIDE SEQUENCE [LARGE SCALE GENOMIC DNA]</scope>
    <source>
        <strain evidence="2 3">JCM 13392</strain>
    </source>
</reference>
<dbReference type="PROSITE" id="PS50801">
    <property type="entry name" value="STAS"/>
    <property type="match status" value="1"/>
</dbReference>
<comment type="caution">
    <text evidence="2">The sequence shown here is derived from an EMBL/GenBank/DDBJ whole genome shotgun (WGS) entry which is preliminary data.</text>
</comment>
<dbReference type="RefSeq" id="WP_246244167.1">
    <property type="nucleotide sequence ID" value="NZ_BAAAMC010000010.1"/>
</dbReference>
<dbReference type="InterPro" id="IPR058548">
    <property type="entry name" value="MlaB-like_STAS"/>
</dbReference>
<dbReference type="EMBL" id="BLKT01000003">
    <property type="protein sequence ID" value="GFG61020.1"/>
    <property type="molecule type" value="Genomic_DNA"/>
</dbReference>
<proteinExistence type="predicted"/>
<keyword evidence="3" id="KW-1185">Reference proteome</keyword>
<dbReference type="Gene3D" id="3.30.750.24">
    <property type="entry name" value="STAS domain"/>
    <property type="match status" value="1"/>
</dbReference>
<dbReference type="AlphaFoldDB" id="A0A7I9WUG4"/>
<dbReference type="InterPro" id="IPR002645">
    <property type="entry name" value="STAS_dom"/>
</dbReference>
<dbReference type="SUPFAM" id="SSF52091">
    <property type="entry name" value="SpoIIaa-like"/>
    <property type="match status" value="1"/>
</dbReference>
<dbReference type="InterPro" id="IPR036513">
    <property type="entry name" value="STAS_dom_sf"/>
</dbReference>
<dbReference type="CDD" id="cd07043">
    <property type="entry name" value="STAS_anti-anti-sigma_factors"/>
    <property type="match status" value="1"/>
</dbReference>
<evidence type="ECO:0000259" key="1">
    <source>
        <dbReference type="PROSITE" id="PS50801"/>
    </source>
</evidence>
<evidence type="ECO:0000313" key="2">
    <source>
        <dbReference type="EMBL" id="GFG61020.1"/>
    </source>
</evidence>
<gene>
    <name evidence="2" type="ORF">MMUR_51560</name>
</gene>